<feature type="compositionally biased region" description="Basic and acidic residues" evidence="13">
    <location>
        <begin position="221"/>
        <end position="238"/>
    </location>
</feature>
<comment type="subcellular location">
    <subcellularLocation>
        <location evidence="2">Nucleus</location>
    </subcellularLocation>
</comment>
<evidence type="ECO:0000256" key="4">
    <source>
        <dbReference type="ARBA" id="ARBA00013638"/>
    </source>
</evidence>
<feature type="region of interest" description="Disordered" evidence="13">
    <location>
        <begin position="501"/>
        <end position="558"/>
    </location>
</feature>
<dbReference type="VEuPathDB" id="VectorBase:AATE020919"/>
<keyword evidence="6" id="KW-0302">Gap protein</keyword>
<sequence length="688" mass="75528">MAKTATLEEEEEGTEMQNFDTVMTAVPPTTGTTMAATPSTAVVQQQPQPQQDQQQSTNSGNWFDLQIKSEPLNYHQHQLHPHHTLHHHQNHHHLHGSHTVLQQDTPLSNGHGHDHSSPTSPQSVDSMDSLSGKSGFFESKGTASLISGYNPLGFNPLTPPGYSGLLVPPGQQQHQQPGQPAQTRLSTPNRGYGKAADSVYTTNPALTPTHTPPMDVTPPKSPKETNETPMKDEHHGGSDCEDASYDGSEDEEGIRKPKVNSHGQVKKFKCKQCDFVAVTKLNFWEHTRNHIKPEKMLTCPKCPFVTEYKHHLEYHLRNHQRSKPFQCPKCSYSCVNKSMLNSHMKSHSNVFQYRCADCNYATKYCHSLKLHLRKYGHKPDVLFPNPLAHMFKSAAANGNLSLFPYLNLNFQMFADQQANMAGQLSPTHFQQSLMNQLAGGDKLNNNNNNTTHSSGLSGSEDNDLSMKTTSSGGSSSLGEELLKQITAAAADSSASAMVNGTRSFDQTGQDSEPETVSNGECPTLFDDGYPQTTSANPQTPSTGGGAGVKSERSRRKGRAFKLAQLSALTSVGSTDMDTQYDDEEVATKDNSSPDGTPPSTSVTCSQGATSRECTSAKSTGSTSSVTQQQQQQQRSLECKYCDIAFRDDVLYTIHMGYHGYDDVFKCNMCGEKSEDRIGFFLHIARKAH</sequence>
<dbReference type="InterPro" id="IPR050589">
    <property type="entry name" value="Ikaros_C2H2-ZF"/>
</dbReference>
<feature type="region of interest" description="Disordered" evidence="13">
    <location>
        <begin position="438"/>
        <end position="477"/>
    </location>
</feature>
<comment type="similarity">
    <text evidence="3">Belongs to the hunchback C2H2-type zinc-finger protein family.</text>
</comment>
<dbReference type="PROSITE" id="PS00028">
    <property type="entry name" value="ZINC_FINGER_C2H2_1"/>
    <property type="match status" value="2"/>
</dbReference>
<keyword evidence="5" id="KW-0217">Developmental protein</keyword>
<feature type="compositionally biased region" description="Polar residues" evidence="13">
    <location>
        <begin position="501"/>
        <end position="520"/>
    </location>
</feature>
<feature type="compositionally biased region" description="Basic residues" evidence="13">
    <location>
        <begin position="79"/>
        <end position="96"/>
    </location>
</feature>
<dbReference type="GO" id="GO:0040034">
    <property type="term" value="P:regulation of development, heterochronic"/>
    <property type="evidence" value="ECO:0007669"/>
    <property type="project" value="UniProtKB-ARBA"/>
</dbReference>
<dbReference type="GO" id="GO:0008270">
    <property type="term" value="F:zinc ion binding"/>
    <property type="evidence" value="ECO:0007669"/>
    <property type="project" value="UniProtKB-KW"/>
</dbReference>
<dbReference type="EnsemblMetazoa" id="AATE020919-RA">
    <property type="protein sequence ID" value="AATE020919-PA.1"/>
    <property type="gene ID" value="AATE020919"/>
</dbReference>
<dbReference type="FunFam" id="3.30.160.60:FF:001301">
    <property type="entry name" value="Blast:Protein hunchback"/>
    <property type="match status" value="1"/>
</dbReference>
<feature type="domain" description="C2H2-type" evidence="14">
    <location>
        <begin position="297"/>
        <end position="324"/>
    </location>
</feature>
<keyword evidence="7" id="KW-0479">Metal-binding</keyword>
<dbReference type="PROSITE" id="PS50157">
    <property type="entry name" value="ZINC_FINGER_C2H2_2"/>
    <property type="match status" value="2"/>
</dbReference>
<keyword evidence="11" id="KW-0238">DNA-binding</keyword>
<dbReference type="GO" id="GO:0003700">
    <property type="term" value="F:DNA-binding transcription factor activity"/>
    <property type="evidence" value="ECO:0007669"/>
    <property type="project" value="TreeGrafter"/>
</dbReference>
<dbReference type="STRING" id="41427.A0A182JMN2"/>
<dbReference type="GO" id="GO:0000122">
    <property type="term" value="P:negative regulation of transcription by RNA polymerase II"/>
    <property type="evidence" value="ECO:0007669"/>
    <property type="project" value="UniProtKB-ARBA"/>
</dbReference>
<dbReference type="PANTHER" id="PTHR24404:SF113">
    <property type="entry name" value="C2H2-TYPE DOMAIN-CONTAINING PROTEIN"/>
    <property type="match status" value="1"/>
</dbReference>
<feature type="region of interest" description="Disordered" evidence="13">
    <location>
        <begin position="584"/>
        <end position="608"/>
    </location>
</feature>
<dbReference type="AlphaFoldDB" id="A0A182JMN2"/>
<evidence type="ECO:0000256" key="12">
    <source>
        <dbReference type="ARBA" id="ARBA00023242"/>
    </source>
</evidence>
<evidence type="ECO:0000256" key="11">
    <source>
        <dbReference type="ARBA" id="ARBA00023125"/>
    </source>
</evidence>
<feature type="domain" description="C2H2-type" evidence="14">
    <location>
        <begin position="325"/>
        <end position="349"/>
    </location>
</feature>
<dbReference type="GO" id="GO:0035282">
    <property type="term" value="P:segmentation"/>
    <property type="evidence" value="ECO:0007669"/>
    <property type="project" value="UniProtKB-KW"/>
</dbReference>
<feature type="compositionally biased region" description="Polar residues" evidence="13">
    <location>
        <begin position="199"/>
        <end position="209"/>
    </location>
</feature>
<feature type="compositionally biased region" description="Low complexity" evidence="13">
    <location>
        <begin position="168"/>
        <end position="182"/>
    </location>
</feature>
<feature type="compositionally biased region" description="Polar residues" evidence="13">
    <location>
        <begin position="588"/>
        <end position="608"/>
    </location>
</feature>
<evidence type="ECO:0000256" key="8">
    <source>
        <dbReference type="ARBA" id="ARBA00022737"/>
    </source>
</evidence>
<evidence type="ECO:0000256" key="6">
    <source>
        <dbReference type="ARBA" id="ARBA00022492"/>
    </source>
</evidence>
<keyword evidence="10" id="KW-0862">Zinc</keyword>
<feature type="compositionally biased region" description="Low complexity" evidence="13">
    <location>
        <begin position="21"/>
        <end position="55"/>
    </location>
</feature>
<evidence type="ECO:0000256" key="13">
    <source>
        <dbReference type="SAM" id="MobiDB-lite"/>
    </source>
</evidence>
<dbReference type="Pfam" id="PF00096">
    <property type="entry name" value="zf-C2H2"/>
    <property type="match status" value="1"/>
</dbReference>
<comment type="function">
    <text evidence="1">Gap class segmentation protein that controls development of head structures.</text>
</comment>
<evidence type="ECO:0000256" key="1">
    <source>
        <dbReference type="ARBA" id="ARBA00003983"/>
    </source>
</evidence>
<feature type="compositionally biased region" description="Polar residues" evidence="13">
    <location>
        <begin position="117"/>
        <end position="132"/>
    </location>
</feature>
<accession>A0A182JMN2</accession>
<feature type="compositionally biased region" description="Polar residues" evidence="13">
    <location>
        <begin position="450"/>
        <end position="469"/>
    </location>
</feature>
<feature type="region of interest" description="Disordered" evidence="13">
    <location>
        <begin position="1"/>
        <end position="58"/>
    </location>
</feature>
<dbReference type="InterPro" id="IPR036236">
    <property type="entry name" value="Znf_C2H2_sf"/>
</dbReference>
<evidence type="ECO:0000313" key="15">
    <source>
        <dbReference type="EnsemblMetazoa" id="AATE020919-PA.1"/>
    </source>
</evidence>
<feature type="region of interest" description="Disordered" evidence="13">
    <location>
        <begin position="160"/>
        <end position="261"/>
    </location>
</feature>
<dbReference type="GO" id="GO:0005634">
    <property type="term" value="C:nucleus"/>
    <property type="evidence" value="ECO:0007669"/>
    <property type="project" value="UniProtKB-SubCell"/>
</dbReference>
<feature type="compositionally biased region" description="Acidic residues" evidence="13">
    <location>
        <begin position="239"/>
        <end position="252"/>
    </location>
</feature>
<proteinExistence type="inferred from homology"/>
<keyword evidence="12" id="KW-0539">Nucleus</keyword>
<evidence type="ECO:0000256" key="9">
    <source>
        <dbReference type="ARBA" id="ARBA00022771"/>
    </source>
</evidence>
<dbReference type="PANTHER" id="PTHR24404">
    <property type="entry name" value="ZINC FINGER PROTEIN"/>
    <property type="match status" value="1"/>
</dbReference>
<dbReference type="Gene3D" id="3.30.160.60">
    <property type="entry name" value="Classic Zinc Finger"/>
    <property type="match status" value="3"/>
</dbReference>
<feature type="compositionally biased region" description="Polar residues" evidence="13">
    <location>
        <begin position="99"/>
        <end position="108"/>
    </location>
</feature>
<dbReference type="GO" id="GO:0000978">
    <property type="term" value="F:RNA polymerase II cis-regulatory region sequence-specific DNA binding"/>
    <property type="evidence" value="ECO:0007669"/>
    <property type="project" value="TreeGrafter"/>
</dbReference>
<evidence type="ECO:0000256" key="3">
    <source>
        <dbReference type="ARBA" id="ARBA00007746"/>
    </source>
</evidence>
<name>A0A182JMN2_ANOAO</name>
<evidence type="ECO:0000256" key="7">
    <source>
        <dbReference type="ARBA" id="ARBA00022723"/>
    </source>
</evidence>
<reference evidence="15" key="1">
    <citation type="submission" date="2022-08" db="UniProtKB">
        <authorList>
            <consortium name="EnsemblMetazoa"/>
        </authorList>
    </citation>
    <scope>IDENTIFICATION</scope>
    <source>
        <strain evidence="15">EBRO</strain>
    </source>
</reference>
<dbReference type="FunFam" id="3.30.160.60:FF:001482">
    <property type="entry name" value="Hunchback"/>
    <property type="match status" value="1"/>
</dbReference>
<dbReference type="InterPro" id="IPR013087">
    <property type="entry name" value="Znf_C2H2_type"/>
</dbReference>
<protein>
    <recommendedName>
        <fullName evidence="4">Protein hunchback</fullName>
    </recommendedName>
</protein>
<evidence type="ECO:0000256" key="5">
    <source>
        <dbReference type="ARBA" id="ARBA00022473"/>
    </source>
</evidence>
<dbReference type="SMART" id="SM00355">
    <property type="entry name" value="ZnF_C2H2"/>
    <property type="match status" value="6"/>
</dbReference>
<dbReference type="SUPFAM" id="SSF57667">
    <property type="entry name" value="beta-beta-alpha zinc fingers"/>
    <property type="match status" value="3"/>
</dbReference>
<feature type="region of interest" description="Disordered" evidence="13">
    <location>
        <begin position="79"/>
        <end position="132"/>
    </location>
</feature>
<organism evidence="15">
    <name type="scientific">Anopheles atroparvus</name>
    <name type="common">European mosquito</name>
    <dbReference type="NCBI Taxonomy" id="41427"/>
    <lineage>
        <taxon>Eukaryota</taxon>
        <taxon>Metazoa</taxon>
        <taxon>Ecdysozoa</taxon>
        <taxon>Arthropoda</taxon>
        <taxon>Hexapoda</taxon>
        <taxon>Insecta</taxon>
        <taxon>Pterygota</taxon>
        <taxon>Neoptera</taxon>
        <taxon>Endopterygota</taxon>
        <taxon>Diptera</taxon>
        <taxon>Nematocera</taxon>
        <taxon>Culicoidea</taxon>
        <taxon>Culicidae</taxon>
        <taxon>Anophelinae</taxon>
        <taxon>Anopheles</taxon>
    </lineage>
</organism>
<keyword evidence="8" id="KW-0677">Repeat</keyword>
<feature type="compositionally biased region" description="Polar residues" evidence="13">
    <location>
        <begin position="530"/>
        <end position="541"/>
    </location>
</feature>
<keyword evidence="9" id="KW-0863">Zinc-finger</keyword>
<evidence type="ECO:0000256" key="10">
    <source>
        <dbReference type="ARBA" id="ARBA00022833"/>
    </source>
</evidence>
<evidence type="ECO:0000256" key="2">
    <source>
        <dbReference type="ARBA" id="ARBA00004123"/>
    </source>
</evidence>
<evidence type="ECO:0000259" key="14">
    <source>
        <dbReference type="PROSITE" id="PS50157"/>
    </source>
</evidence>